<comment type="subcellular location">
    <subcellularLocation>
        <location evidence="1">Secreted</location>
    </subcellularLocation>
</comment>
<evidence type="ECO:0000256" key="5">
    <source>
        <dbReference type="ARBA" id="ARBA00023157"/>
    </source>
</evidence>
<organism evidence="10 11">
    <name type="scientific">Aplysia californica</name>
    <name type="common">California sea hare</name>
    <dbReference type="NCBI Taxonomy" id="6500"/>
    <lineage>
        <taxon>Eukaryota</taxon>
        <taxon>Metazoa</taxon>
        <taxon>Spiralia</taxon>
        <taxon>Lophotrochozoa</taxon>
        <taxon>Mollusca</taxon>
        <taxon>Gastropoda</taxon>
        <taxon>Heterobranchia</taxon>
        <taxon>Euthyneura</taxon>
        <taxon>Tectipleura</taxon>
        <taxon>Aplysiida</taxon>
        <taxon>Aplysioidea</taxon>
        <taxon>Aplysiidae</taxon>
        <taxon>Aplysia</taxon>
    </lineage>
</organism>
<evidence type="ECO:0000313" key="10">
    <source>
        <dbReference type="Proteomes" id="UP000694888"/>
    </source>
</evidence>
<keyword evidence="4" id="KW-0677">Repeat</keyword>
<keyword evidence="5" id="KW-1015">Disulfide bond</keyword>
<feature type="domain" description="Saposin B-type" evidence="8">
    <location>
        <begin position="2721"/>
        <end position="2801"/>
    </location>
</feature>
<keyword evidence="6" id="KW-0325">Glycoprotein</keyword>
<feature type="domain" description="Saposin B-type" evidence="8">
    <location>
        <begin position="1147"/>
        <end position="1228"/>
    </location>
</feature>
<evidence type="ECO:0000256" key="4">
    <source>
        <dbReference type="ARBA" id="ARBA00022737"/>
    </source>
</evidence>
<feature type="domain" description="Saposin B-type" evidence="8">
    <location>
        <begin position="523"/>
        <end position="604"/>
    </location>
</feature>
<sequence>MRVTSALLFCVLVAFGHGATIYKSGLHKELCSWGAQYWCSSAKSAGLCGRTEWCSQNHWPHKLIQDLSCSMTQQLVKTTRKLIYTSDVHPTSDQEIASVIARGCSSMKDNNARHKCKEIVTNEETLLKLIHLLDSKLTTQTVAEAVGACRRKLPAGQTKVCPKCENVVSTFQNHASKFFTSDMYEKMVDPYCSKLGQAKHLCQSMAQANYENFLQGFVKSSAKLACQGSTKCYDSFSPDQHKAASEDLCATCKSVVADIRALDRDQDLQNVIRSLLKNACSKTGQFQDLCNLLVDEGLQYVFELIATELEPTVVCEKFDLCPSKDGKKNNMIITEEKPKVEGAGECVLCQLVVKEVDQWIAQNKSAAEVEKLLEIFCDDLPSPVQAECKAFVQQYEKMIISFVEAQLSPQHICKLLHLCTSTDAQREVSGVSCSLCEFVMKELDHVIAENSTAEEIKKELDLICAGLPGKLPAECREYVDKYEPLIIKLLLQKLKPDAVCKALGLCPNTTGEQEMLRVPVKANSELCDLCKYVVQYLDNYLEKNSTEAEIEQMLDRVCAILPGDLKQQCDDLVKQYGPTIIQLLLQELKPDQVCSALGLCSANKVKLAQPNSEACDLCNFVVGYLDSFLEKNSTEAQVEQLLDRVCAVLPGFLKQQCDDLVKQYGPIIVQLLVRELEPDEVCSALRLCLTNQVKVDISQFAVKTEACDVCKLVVNSIDNFLAENKTDAEIEAGLLKICASLPGTLKEECNSIVLQYTSIALHKLIDLLKPDQICQDLKLCSAARKVVEVAPKKATPELCNVCMYVVQYLDSFLVKNSTEAEIEQLLDRVCAILPGDLKQQCDNLVKLFGPTIIQLLVQELKPDQVCSALGLCSANKVKLAQPNSELCDLCKLVVQYLDTFLEKNSTEAEIEQMLDRVCAILPGDLKQQCDDLVKQYGPTIIQLLLQELKPDQVCSALGLCSANKVKLAQPNSELCDLCKLVVQYLDTFLEKNSTEAEIEQMLDRVCAILPGDLKQQCDDLVKQYGPTIIQLLLQELKPDQVCSALGLCSANKVKLAQPNSELCDLCKLVVQYLDTFLEKNSTEAEIEQMLDRVCAILPGDLKQQCDDLVKQYGPTIIQLLLQELKPDQVCSALGLCSANKVKLAQPNSELCDLCKLVVQYLDTFLEKNSTEAEIEQMLDRVCAILPGDLKQQCDDLVKQYGPTIIQLLLQELKPDQVCSALGLCSANKVKLAQPNSELCDLCKLVVQYLDTFLEKNSTEAEIEQMLDRVCAILPGDLKQQCDDLVKQYGPTIIQLLLQELKPDQVCSALGLCSANKVKLAQPNSELCDLCKLVVQYLDTFLEKNSTEAEIEQMLDRVCAILPGDLKQQCDDLVKQYGPTIIQLLLQELKPDQVCSALGLCSANKVKLAQPNSELCDLCKLVVQYLDTFLEKNSTETEIEQMLDRVCAILPGDLKQQCDDLVKQYGPTIIQLLLQELKPDQICSALGLCSANKVVKSSAGGCVLCEFIMAELDKMLSKTATQASIKSALDQVCARLPGTLSQQCKTWVDKYSAFVIEVLLQEMEPKKVCTRLSLCAAGERNQLKVKGTDLDNQKTEICALCELVMSTLENILKKNATQEDIITALDRVCDLLPDQYKKPCLQYVPMYTRYVVELIEKEIPPNLICDYIKLCKDDRFSVNAVKLPSVTVTARSGEMCSVCKLGFTYLYAALDKNATQAEIMAALDKVCSITPASVRSECQNFVQVYLPYVIHLLEAEISPDVACHDLGLCSSSQSPVSVSKPVKAGPYCALCELVMTQLDKMLQQNSTVQEIESALEQVCNFLPATVRQECDDFVKQYTPTLVQLLLQVSPDKACSYLGLCTSNKVSSVNDEKCVLCEFVMKQLDTLIGSNATVTDIEKALDVVCDILPSTLRTECEQFVSENAPAIIAILVQQLRPRQVCIAIGVCQNSQKESSIALPAVKPKVSSATCTLCEFVVSELDKLLTENSTEQEIRKALDVVCDLLPATIRQECLTFVNEYAPDIVQLLLQKLQPKYLCTVLDLCTATSQPSESRVLTETAIKVDGPQCALCEFVMTQLDQLLSENATEEEIKKALDAVCDLLPPSIKSECLPFVNEYADYVIKLLVQKLEPKYVCTVLGLCSGNAKKLQAVPQVSKVSGAGDELCAMCELVAQVLDQTLAKNATEATIKENLDQLCFLLPQTVASECHQFVEQYTIQILQYLAQEMEPKKLCTALKLCSQAAVTVEEVKPSVDAGPLCPLCEFVMSQLDKMLATNATEAEIEMALDKVCDIMPTTIRSECKSLVAQYGSVIVQLLLQELQPKHVCTVLGLCSQTQAQTQAQKVKVNGELCVVCEFVLTELDNTLSGNATEAEIEAALDKVCDALPATIRSECEALVKQYTPTIVKLLVEKLDPKLVCTALGLCSQTRTQEVKVSEKSGNLCVVCEFVMTELDNMLGRNATEAQIEAALDKVCDILPSAVRSECEALIEQYAPIIVKLLLQKLDPKQVCTKLGLCSQTHTQDLKQSSGEVCVLCEFIMMELKKTLRSNATEEAIRKALDSVCGLLPSELRKDCREWVDRYENQVVQMLLNQLSPGDICSGLGLCSDAVAQVKKSKVDTCEVCKFIMGELEELLKQQVTEAGVEKFLDGVCDQLRTDWQAQCKDLVTMYAPAIIEYIKKGLDLKGFCSFVGLCPKTGSKAYFSTERTKSLMFESERVVETAGQPEVMKYCSMCKLALYEVQNVMSHPRGQAEGKKILYKMCASLPKEQAVCKAMVDAEFPFIVKEIANFRFPISFCQKIKLCEPPRDTNDFPMKVPTF</sequence>
<feature type="domain" description="Saposin B-type" evidence="8">
    <location>
        <begin position="971"/>
        <end position="1052"/>
    </location>
</feature>
<dbReference type="InterPro" id="IPR051428">
    <property type="entry name" value="Sphingo_Act-Surfact_Prot"/>
</dbReference>
<dbReference type="PRINTS" id="PR01797">
    <property type="entry name" value="SAPOSIN"/>
</dbReference>
<feature type="domain" description="Saposin B-type" evidence="8">
    <location>
        <begin position="1497"/>
        <end position="1578"/>
    </location>
</feature>
<feature type="domain" description="Saposin B-type" evidence="8">
    <location>
        <begin position="2434"/>
        <end position="2515"/>
    </location>
</feature>
<dbReference type="InterPro" id="IPR008373">
    <property type="entry name" value="Saposin"/>
</dbReference>
<dbReference type="Pfam" id="PF03489">
    <property type="entry name" value="SapB_2"/>
    <property type="match status" value="25"/>
</dbReference>
<dbReference type="InterPro" id="IPR008139">
    <property type="entry name" value="SaposinB_dom"/>
</dbReference>
<feature type="domain" description="Saposin B-type" evidence="8">
    <location>
        <begin position="795"/>
        <end position="876"/>
    </location>
</feature>
<evidence type="ECO:0000256" key="1">
    <source>
        <dbReference type="ARBA" id="ARBA00004613"/>
    </source>
</evidence>
<protein>
    <submittedName>
        <fullName evidence="11">Uncharacterized protein LOC101860584</fullName>
    </submittedName>
</protein>
<keyword evidence="3 7" id="KW-0732">Signal</keyword>
<feature type="chain" id="PRO_5045507224" evidence="7">
    <location>
        <begin position="19"/>
        <end position="2813"/>
    </location>
</feature>
<feature type="domain" description="Saposin B-type" evidence="8">
    <location>
        <begin position="1323"/>
        <end position="1404"/>
    </location>
</feature>
<evidence type="ECO:0000256" key="2">
    <source>
        <dbReference type="ARBA" id="ARBA00022525"/>
    </source>
</evidence>
<feature type="domain" description="Saposin B-type" evidence="8">
    <location>
        <begin position="703"/>
        <end position="784"/>
    </location>
</feature>
<feature type="domain" description="Saposin B-type" evidence="8">
    <location>
        <begin position="1059"/>
        <end position="1140"/>
    </location>
</feature>
<feature type="domain" description="Saposin B-type" evidence="8">
    <location>
        <begin position="1868"/>
        <end position="1949"/>
    </location>
</feature>
<name>A0ABM1VVX3_APLCA</name>
<feature type="domain" description="Saposin B-type" evidence="8">
    <location>
        <begin position="429"/>
        <end position="510"/>
    </location>
</feature>
<evidence type="ECO:0000259" key="9">
    <source>
        <dbReference type="PROSITE" id="PS51110"/>
    </source>
</evidence>
<dbReference type="Pfam" id="PF05184">
    <property type="entry name" value="SapB_1"/>
    <property type="match status" value="26"/>
</dbReference>
<dbReference type="RefSeq" id="XP_035826565.1">
    <property type="nucleotide sequence ID" value="XM_035970672.1"/>
</dbReference>
<feature type="domain" description="Saposin A-type" evidence="9">
    <location>
        <begin position="24"/>
        <end position="64"/>
    </location>
</feature>
<feature type="domain" description="Saposin B-type" evidence="8">
    <location>
        <begin position="1783"/>
        <end position="1863"/>
    </location>
</feature>
<evidence type="ECO:0000256" key="6">
    <source>
        <dbReference type="ARBA" id="ARBA00023180"/>
    </source>
</evidence>
<feature type="domain" description="Saposin B-type" evidence="8">
    <location>
        <begin position="245"/>
        <end position="325"/>
    </location>
</feature>
<feature type="domain" description="Saposin B-type" evidence="8">
    <location>
        <begin position="157"/>
        <end position="236"/>
    </location>
</feature>
<dbReference type="Proteomes" id="UP000694888">
    <property type="component" value="Unplaced"/>
</dbReference>
<gene>
    <name evidence="11" type="primary">LOC101860584</name>
</gene>
<proteinExistence type="predicted"/>
<reference evidence="11" key="1">
    <citation type="submission" date="2025-08" db="UniProtKB">
        <authorList>
            <consortium name="RefSeq"/>
        </authorList>
    </citation>
    <scope>IDENTIFICATION</scope>
</reference>
<feature type="domain" description="Saposin B-type" evidence="8">
    <location>
        <begin position="2251"/>
        <end position="2332"/>
    </location>
</feature>
<dbReference type="Gene3D" id="1.10.225.10">
    <property type="entry name" value="Saposin-like"/>
    <property type="match status" value="29"/>
</dbReference>
<evidence type="ECO:0000256" key="7">
    <source>
        <dbReference type="SAM" id="SignalP"/>
    </source>
</evidence>
<feature type="domain" description="Saposin B-type" evidence="8">
    <location>
        <begin position="2611"/>
        <end position="2692"/>
    </location>
</feature>
<feature type="domain" description="Saposin B-type" evidence="8">
    <location>
        <begin position="1411"/>
        <end position="1492"/>
    </location>
</feature>
<dbReference type="InterPro" id="IPR003119">
    <property type="entry name" value="SAP_A"/>
</dbReference>
<keyword evidence="2" id="KW-0964">Secreted</keyword>
<dbReference type="PANTHER" id="PTHR11480">
    <property type="entry name" value="SAPOSIN-RELATED"/>
    <property type="match status" value="1"/>
</dbReference>
<accession>A0ABM1VVX3</accession>
<dbReference type="InterPro" id="IPR011001">
    <property type="entry name" value="Saposin-like"/>
</dbReference>
<feature type="domain" description="Saposin B-type" evidence="8">
    <location>
        <begin position="1964"/>
        <end position="2045"/>
    </location>
</feature>
<keyword evidence="10" id="KW-1185">Reference proteome</keyword>
<feature type="domain" description="Saposin B-type" evidence="8">
    <location>
        <begin position="2061"/>
        <end position="2142"/>
    </location>
</feature>
<evidence type="ECO:0000259" key="8">
    <source>
        <dbReference type="PROSITE" id="PS50015"/>
    </source>
</evidence>
<evidence type="ECO:0000256" key="3">
    <source>
        <dbReference type="ARBA" id="ARBA00022729"/>
    </source>
</evidence>
<dbReference type="GeneID" id="101860584"/>
<dbReference type="PROSITE" id="PS51110">
    <property type="entry name" value="SAP_A"/>
    <property type="match status" value="1"/>
</dbReference>
<feature type="domain" description="Saposin B-type" evidence="8">
    <location>
        <begin position="1691"/>
        <end position="1772"/>
    </location>
</feature>
<dbReference type="InterPro" id="IPR007856">
    <property type="entry name" value="SapB_1"/>
</dbReference>
<dbReference type="SUPFAM" id="SSF47862">
    <property type="entry name" value="Saposin"/>
    <property type="match status" value="28"/>
</dbReference>
<dbReference type="Pfam" id="PF02199">
    <property type="entry name" value="SapA"/>
    <property type="match status" value="1"/>
</dbReference>
<dbReference type="InterPro" id="IPR008138">
    <property type="entry name" value="SapB_2"/>
</dbReference>
<dbReference type="PROSITE" id="PS50015">
    <property type="entry name" value="SAP_B"/>
    <property type="match status" value="29"/>
</dbReference>
<feature type="domain" description="Saposin B-type" evidence="8">
    <location>
        <begin position="883"/>
        <end position="964"/>
    </location>
</feature>
<feature type="domain" description="Saposin B-type" evidence="8">
    <location>
        <begin position="2523"/>
        <end position="2604"/>
    </location>
</feature>
<feature type="domain" description="Saposin B-type" evidence="8">
    <location>
        <begin position="1593"/>
        <end position="1674"/>
    </location>
</feature>
<feature type="domain" description="Saposin B-type" evidence="8">
    <location>
        <begin position="342"/>
        <end position="423"/>
    </location>
</feature>
<feature type="domain" description="Saposin B-type" evidence="8">
    <location>
        <begin position="2158"/>
        <end position="2239"/>
    </location>
</feature>
<feature type="signal peptide" evidence="7">
    <location>
        <begin position="1"/>
        <end position="18"/>
    </location>
</feature>
<dbReference type="SMART" id="SM00741">
    <property type="entry name" value="SapB"/>
    <property type="match status" value="30"/>
</dbReference>
<dbReference type="PANTHER" id="PTHR11480:SF3">
    <property type="entry name" value="BCDNA.GH08312"/>
    <property type="match status" value="1"/>
</dbReference>
<feature type="domain" description="Saposin B-type" evidence="8">
    <location>
        <begin position="611"/>
        <end position="692"/>
    </location>
</feature>
<feature type="domain" description="Saposin B-type" evidence="8">
    <location>
        <begin position="2343"/>
        <end position="2424"/>
    </location>
</feature>
<evidence type="ECO:0000313" key="11">
    <source>
        <dbReference type="RefSeq" id="XP_035826565.1"/>
    </source>
</evidence>
<feature type="domain" description="Saposin B-type" evidence="8">
    <location>
        <begin position="1235"/>
        <end position="1316"/>
    </location>
</feature>